<proteinExistence type="predicted"/>
<dbReference type="InParanoid" id="A0A0C3EFZ5"/>
<name>A0A0C3EFZ5_PILCF</name>
<gene>
    <name evidence="1" type="ORF">PILCRDRAFT_830272</name>
</gene>
<organism evidence="1 2">
    <name type="scientific">Piloderma croceum (strain F 1598)</name>
    <dbReference type="NCBI Taxonomy" id="765440"/>
    <lineage>
        <taxon>Eukaryota</taxon>
        <taxon>Fungi</taxon>
        <taxon>Dikarya</taxon>
        <taxon>Basidiomycota</taxon>
        <taxon>Agaricomycotina</taxon>
        <taxon>Agaricomycetes</taxon>
        <taxon>Agaricomycetidae</taxon>
        <taxon>Atheliales</taxon>
        <taxon>Atheliaceae</taxon>
        <taxon>Piloderma</taxon>
    </lineage>
</organism>
<evidence type="ECO:0000313" key="1">
    <source>
        <dbReference type="EMBL" id="KIM71570.1"/>
    </source>
</evidence>
<keyword evidence="2" id="KW-1185">Reference proteome</keyword>
<accession>A0A0C3EFZ5</accession>
<protein>
    <submittedName>
        <fullName evidence="1">Uncharacterized protein</fullName>
    </submittedName>
</protein>
<dbReference type="EMBL" id="KN833269">
    <property type="protein sequence ID" value="KIM71570.1"/>
    <property type="molecule type" value="Genomic_DNA"/>
</dbReference>
<evidence type="ECO:0000313" key="2">
    <source>
        <dbReference type="Proteomes" id="UP000054166"/>
    </source>
</evidence>
<dbReference type="AlphaFoldDB" id="A0A0C3EFZ5"/>
<dbReference type="Proteomes" id="UP000054166">
    <property type="component" value="Unassembled WGS sequence"/>
</dbReference>
<sequence length="71" mass="7470">MRVQRKSITIAFAFVPTPRSVSNLSSKPPPIPFPFPKTTQAISSAFYVMTPAALTILLPCPGGDSGCSNGC</sequence>
<dbReference type="HOGENOM" id="CLU_2740952_0_0_1"/>
<reference evidence="2" key="2">
    <citation type="submission" date="2015-01" db="EMBL/GenBank/DDBJ databases">
        <title>Evolutionary Origins and Diversification of the Mycorrhizal Mutualists.</title>
        <authorList>
            <consortium name="DOE Joint Genome Institute"/>
            <consortium name="Mycorrhizal Genomics Consortium"/>
            <person name="Kohler A."/>
            <person name="Kuo A."/>
            <person name="Nagy L.G."/>
            <person name="Floudas D."/>
            <person name="Copeland A."/>
            <person name="Barry K.W."/>
            <person name="Cichocki N."/>
            <person name="Veneault-Fourrey C."/>
            <person name="LaButti K."/>
            <person name="Lindquist E.A."/>
            <person name="Lipzen A."/>
            <person name="Lundell T."/>
            <person name="Morin E."/>
            <person name="Murat C."/>
            <person name="Riley R."/>
            <person name="Ohm R."/>
            <person name="Sun H."/>
            <person name="Tunlid A."/>
            <person name="Henrissat B."/>
            <person name="Grigoriev I.V."/>
            <person name="Hibbett D.S."/>
            <person name="Martin F."/>
        </authorList>
    </citation>
    <scope>NUCLEOTIDE SEQUENCE [LARGE SCALE GENOMIC DNA]</scope>
    <source>
        <strain evidence="2">F 1598</strain>
    </source>
</reference>
<reference evidence="1 2" key="1">
    <citation type="submission" date="2014-04" db="EMBL/GenBank/DDBJ databases">
        <authorList>
            <consortium name="DOE Joint Genome Institute"/>
            <person name="Kuo A."/>
            <person name="Tarkka M."/>
            <person name="Buscot F."/>
            <person name="Kohler A."/>
            <person name="Nagy L.G."/>
            <person name="Floudas D."/>
            <person name="Copeland A."/>
            <person name="Barry K.W."/>
            <person name="Cichocki N."/>
            <person name="Veneault-Fourrey C."/>
            <person name="LaButti K."/>
            <person name="Lindquist E.A."/>
            <person name="Lipzen A."/>
            <person name="Lundell T."/>
            <person name="Morin E."/>
            <person name="Murat C."/>
            <person name="Sun H."/>
            <person name="Tunlid A."/>
            <person name="Henrissat B."/>
            <person name="Grigoriev I.V."/>
            <person name="Hibbett D.S."/>
            <person name="Martin F."/>
            <person name="Nordberg H.P."/>
            <person name="Cantor M.N."/>
            <person name="Hua S.X."/>
        </authorList>
    </citation>
    <scope>NUCLEOTIDE SEQUENCE [LARGE SCALE GENOMIC DNA]</scope>
    <source>
        <strain evidence="1 2">F 1598</strain>
    </source>
</reference>